<dbReference type="InterPro" id="IPR057666">
    <property type="entry name" value="DrpA_SLOG"/>
</dbReference>
<dbReference type="SUPFAM" id="SSF102405">
    <property type="entry name" value="MCP/YpsA-like"/>
    <property type="match status" value="1"/>
</dbReference>
<dbReference type="InterPro" id="IPR003488">
    <property type="entry name" value="DprA"/>
</dbReference>
<organism evidence="4 5">
    <name type="scientific">Sinomonas flava</name>
    <dbReference type="NCBI Taxonomy" id="496857"/>
    <lineage>
        <taxon>Bacteria</taxon>
        <taxon>Bacillati</taxon>
        <taxon>Actinomycetota</taxon>
        <taxon>Actinomycetes</taxon>
        <taxon>Micrococcales</taxon>
        <taxon>Micrococcaceae</taxon>
        <taxon>Sinomonas</taxon>
    </lineage>
</organism>
<keyword evidence="5" id="KW-1185">Reference proteome</keyword>
<proteinExistence type="inferred from homology"/>
<dbReference type="Pfam" id="PF02481">
    <property type="entry name" value="DNA_processg_A"/>
    <property type="match status" value="1"/>
</dbReference>
<name>A0ABP5NGJ6_9MICC</name>
<dbReference type="Proteomes" id="UP001500432">
    <property type="component" value="Unassembled WGS sequence"/>
</dbReference>
<dbReference type="PANTHER" id="PTHR43022">
    <property type="entry name" value="PROTEIN SMF"/>
    <property type="match status" value="1"/>
</dbReference>
<feature type="compositionally biased region" description="Low complexity" evidence="2">
    <location>
        <begin position="67"/>
        <end position="77"/>
    </location>
</feature>
<evidence type="ECO:0000259" key="3">
    <source>
        <dbReference type="Pfam" id="PF02481"/>
    </source>
</evidence>
<protein>
    <submittedName>
        <fullName evidence="4">DNA-processing protein DprA</fullName>
    </submittedName>
</protein>
<dbReference type="EMBL" id="BAAAQW010000003">
    <property type="protein sequence ID" value="GAA2197645.1"/>
    <property type="molecule type" value="Genomic_DNA"/>
</dbReference>
<reference evidence="5" key="1">
    <citation type="journal article" date="2019" name="Int. J. Syst. Evol. Microbiol.">
        <title>The Global Catalogue of Microorganisms (GCM) 10K type strain sequencing project: providing services to taxonomists for standard genome sequencing and annotation.</title>
        <authorList>
            <consortium name="The Broad Institute Genomics Platform"/>
            <consortium name="The Broad Institute Genome Sequencing Center for Infectious Disease"/>
            <person name="Wu L."/>
            <person name="Ma J."/>
        </authorList>
    </citation>
    <scope>NUCLEOTIDE SEQUENCE [LARGE SCALE GENOMIC DNA]</scope>
    <source>
        <strain evidence="5">JCM 16034</strain>
    </source>
</reference>
<gene>
    <name evidence="4" type="primary">dprA</name>
    <name evidence="4" type="ORF">GCM10009849_07260</name>
</gene>
<dbReference type="Gene3D" id="3.40.50.450">
    <property type="match status" value="1"/>
</dbReference>
<feature type="domain" description="Smf/DprA SLOG" evidence="3">
    <location>
        <begin position="125"/>
        <end position="337"/>
    </location>
</feature>
<evidence type="ECO:0000256" key="1">
    <source>
        <dbReference type="ARBA" id="ARBA00006525"/>
    </source>
</evidence>
<sequence>MNSTYQTRGGGLGVAEGETMDDVRIARAALSRLFEPMDGVGTALVEVLGPVEALRIAVGEVTPPAAPTAVAAGTEGAHSGRGQHGSASQEASASLQTALERWRPRVAHLAPERDLETIARFGGRLVIPEDGEWPEGLSDLGIDAPLCLWVRGEEPLPDTRKSLAIVGSRDATGYGLSVAGELAKGLADRGITVVSGGAYGIDGQAHRGALASAARSLPTVAVMAGGADRYYPSGHEDLLREIARRGLVVSEVPPGSAPTKHRFLKRNRLIAALSSATVVVEARWRSGALSTARRAADLGRNVAAVPGSVYSANSAGCHALLRNGATCVVDEKEVYELLAPAGEGLVEDPQGPPAPHDGLSLVDLAVLEALPVRRGAEVERLAVVAGLSEAEVRAGLGRLALEGLCERTDEGWRRAKRG</sequence>
<comment type="caution">
    <text evidence="4">The sequence shown here is derived from an EMBL/GenBank/DDBJ whole genome shotgun (WGS) entry which is preliminary data.</text>
</comment>
<evidence type="ECO:0000313" key="4">
    <source>
        <dbReference type="EMBL" id="GAA2197645.1"/>
    </source>
</evidence>
<accession>A0ABP5NGJ6</accession>
<evidence type="ECO:0000313" key="5">
    <source>
        <dbReference type="Proteomes" id="UP001500432"/>
    </source>
</evidence>
<dbReference type="NCBIfam" id="TIGR00732">
    <property type="entry name" value="dprA"/>
    <property type="match status" value="1"/>
</dbReference>
<dbReference type="PANTHER" id="PTHR43022:SF1">
    <property type="entry name" value="PROTEIN SMF"/>
    <property type="match status" value="1"/>
</dbReference>
<feature type="compositionally biased region" description="Polar residues" evidence="2">
    <location>
        <begin position="85"/>
        <end position="95"/>
    </location>
</feature>
<comment type="similarity">
    <text evidence="1">Belongs to the DprA/Smf family.</text>
</comment>
<feature type="region of interest" description="Disordered" evidence="2">
    <location>
        <begin position="67"/>
        <end position="95"/>
    </location>
</feature>
<evidence type="ECO:0000256" key="2">
    <source>
        <dbReference type="SAM" id="MobiDB-lite"/>
    </source>
</evidence>